<evidence type="ECO:0000313" key="8">
    <source>
        <dbReference type="EMBL" id="MDB0580603.1"/>
    </source>
</evidence>
<comment type="subcellular location">
    <subcellularLocation>
        <location evidence="1">Membrane</location>
        <topology evidence="1">Multi-pass membrane protein</topology>
    </subcellularLocation>
</comment>
<feature type="transmembrane region" description="Helical" evidence="6">
    <location>
        <begin position="274"/>
        <end position="305"/>
    </location>
</feature>
<evidence type="ECO:0000256" key="6">
    <source>
        <dbReference type="SAM" id="Phobius"/>
    </source>
</evidence>
<reference evidence="8" key="2">
    <citation type="submission" date="2020-04" db="EMBL/GenBank/DDBJ databases">
        <authorList>
            <person name="Tanveer F."/>
            <person name="Xie Y."/>
            <person name="Shinwari Z.K."/>
        </authorList>
    </citation>
    <scope>NUCLEOTIDE SEQUENCE</scope>
    <source>
        <strain evidence="8">MOSEL-ME25</strain>
    </source>
</reference>
<dbReference type="AlphaFoldDB" id="A0A0C2HLV0"/>
<feature type="transmembrane region" description="Helical" evidence="6">
    <location>
        <begin position="35"/>
        <end position="57"/>
    </location>
</feature>
<name>A0A0C2HLV0_9STAP</name>
<dbReference type="PRINTS" id="PR00447">
    <property type="entry name" value="NATRESASSCMP"/>
</dbReference>
<dbReference type="EMBL" id="JXII01000006">
    <property type="protein sequence ID" value="KIH70516.1"/>
    <property type="molecule type" value="Genomic_DNA"/>
</dbReference>
<reference evidence="7 9" key="1">
    <citation type="submission" date="2015-01" db="EMBL/GenBank/DDBJ databases">
        <title>Genome sequences of high lactate-tolerant strain Salinicoccus roseus W12 with industrial interest.</title>
        <authorList>
            <person name="Wang H."/>
            <person name="Yu B."/>
        </authorList>
    </citation>
    <scope>NUCLEOTIDE SEQUENCE [LARGE SCALE GENOMIC DNA]</scope>
    <source>
        <strain evidence="7 9">W12</strain>
    </source>
</reference>
<dbReference type="Pfam" id="PF01566">
    <property type="entry name" value="Nramp"/>
    <property type="match status" value="1"/>
</dbReference>
<feature type="transmembrane region" description="Helical" evidence="6">
    <location>
        <begin position="231"/>
        <end position="254"/>
    </location>
</feature>
<dbReference type="NCBIfam" id="NF037982">
    <property type="entry name" value="Nramp_1"/>
    <property type="match status" value="1"/>
</dbReference>
<feature type="transmembrane region" description="Helical" evidence="6">
    <location>
        <begin position="151"/>
        <end position="170"/>
    </location>
</feature>
<feature type="transmembrane region" description="Helical" evidence="6">
    <location>
        <begin position="83"/>
        <end position="106"/>
    </location>
</feature>
<dbReference type="Proteomes" id="UP000527860">
    <property type="component" value="Unassembled WGS sequence"/>
</dbReference>
<dbReference type="InterPro" id="IPR001046">
    <property type="entry name" value="NRAMP_fam"/>
</dbReference>
<keyword evidence="2" id="KW-0813">Transport</keyword>
<dbReference type="GO" id="GO:0005384">
    <property type="term" value="F:manganese ion transmembrane transporter activity"/>
    <property type="evidence" value="ECO:0007669"/>
    <property type="project" value="TreeGrafter"/>
</dbReference>
<reference evidence="8" key="3">
    <citation type="submission" date="2022-12" db="EMBL/GenBank/DDBJ databases">
        <title>Genome analysis and biological profiling of marine Salinicoccus roseus MOSEL-ME25.</title>
        <authorList>
            <person name="Mirza F.T."/>
            <person name="Xie Y."/>
            <person name="Shinwari Z.K."/>
        </authorList>
    </citation>
    <scope>NUCLEOTIDE SEQUENCE</scope>
    <source>
        <strain evidence="8">MOSEL-ME25</strain>
    </source>
</reference>
<dbReference type="EMBL" id="JABEVU030000001">
    <property type="protein sequence ID" value="MDB0580603.1"/>
    <property type="molecule type" value="Genomic_DNA"/>
</dbReference>
<dbReference type="GeneID" id="77845359"/>
<keyword evidence="10" id="KW-1185">Reference proteome</keyword>
<evidence type="ECO:0000256" key="5">
    <source>
        <dbReference type="ARBA" id="ARBA00023136"/>
    </source>
</evidence>
<accession>A0A0C2HLV0</accession>
<evidence type="ECO:0000313" key="10">
    <source>
        <dbReference type="Proteomes" id="UP000527860"/>
    </source>
</evidence>
<dbReference type="OrthoDB" id="9787548at2"/>
<comment type="caution">
    <text evidence="7">The sequence shown here is derived from an EMBL/GenBank/DDBJ whole genome shotgun (WGS) entry which is preliminary data.</text>
</comment>
<organism evidence="7 9">
    <name type="scientific">Salinicoccus roseus</name>
    <dbReference type="NCBI Taxonomy" id="45670"/>
    <lineage>
        <taxon>Bacteria</taxon>
        <taxon>Bacillati</taxon>
        <taxon>Bacillota</taxon>
        <taxon>Bacilli</taxon>
        <taxon>Bacillales</taxon>
        <taxon>Staphylococcaceae</taxon>
        <taxon>Salinicoccus</taxon>
    </lineage>
</organism>
<feature type="transmembrane region" description="Helical" evidence="6">
    <location>
        <begin position="12"/>
        <end position="29"/>
    </location>
</feature>
<dbReference type="GO" id="GO:0005886">
    <property type="term" value="C:plasma membrane"/>
    <property type="evidence" value="ECO:0007669"/>
    <property type="project" value="TreeGrafter"/>
</dbReference>
<gene>
    <name evidence="8" type="ORF">F7P68_0008670</name>
    <name evidence="7" type="ORF">SN16_07305</name>
</gene>
<dbReference type="PROSITE" id="PS50283">
    <property type="entry name" value="NA_SOLUT_SYMP_3"/>
    <property type="match status" value="1"/>
</dbReference>
<dbReference type="STRING" id="45670.SN16_07305"/>
<evidence type="ECO:0000256" key="4">
    <source>
        <dbReference type="ARBA" id="ARBA00022989"/>
    </source>
</evidence>
<dbReference type="PANTHER" id="PTHR11706">
    <property type="entry name" value="SOLUTE CARRIER PROTEIN FAMILY 11 MEMBER"/>
    <property type="match status" value="1"/>
</dbReference>
<sequence>MTKNKFIEKLKVIGPGAIITASFIGPGTVTTATRAGAGFGFALLWAVVFAIIATIVLQEMVARIGIVTGEGLGENIRDLFNNVILKFAAVWLVMIAVVVGCAAYISGDLLGTSLGVSYLFGIPENFVAPIIGILILILGLSGGYKIIEKVMIALIVIMSITFITTMIVSASDLGAILKGAFIPGIPNGSILMVIALIGTTVVPYNFFIHASTVSEKWDSVDGLRESRMDTIITITVGGIITAAILITAGALIYGTEVTSVVELAAPLEPLMGDLAPLFISIGLFSAGFSSAIASPMGAAVTVSSFMRWKGGFDNKKYKTVFGLVIGLGIITSAIGFEPLEVLLFAQALNGLILPIIAILIMIIINKKNLMEKHVNPLWLNIVGWLVTAVVSFLGIYSLVDAISSLF</sequence>
<dbReference type="GO" id="GO:0034755">
    <property type="term" value="P:iron ion transmembrane transport"/>
    <property type="evidence" value="ECO:0007669"/>
    <property type="project" value="TreeGrafter"/>
</dbReference>
<evidence type="ECO:0000313" key="9">
    <source>
        <dbReference type="Proteomes" id="UP000031546"/>
    </source>
</evidence>
<keyword evidence="3 6" id="KW-0812">Transmembrane</keyword>
<protein>
    <submittedName>
        <fullName evidence="7">Manganese transporter</fullName>
    </submittedName>
    <submittedName>
        <fullName evidence="8">Nramp family divalent metal transporter</fullName>
    </submittedName>
</protein>
<feature type="transmembrane region" description="Helical" evidence="6">
    <location>
        <begin position="190"/>
        <end position="210"/>
    </location>
</feature>
<evidence type="ECO:0000256" key="1">
    <source>
        <dbReference type="ARBA" id="ARBA00004141"/>
    </source>
</evidence>
<feature type="transmembrane region" description="Helical" evidence="6">
    <location>
        <begin position="126"/>
        <end position="144"/>
    </location>
</feature>
<evidence type="ECO:0000256" key="2">
    <source>
        <dbReference type="ARBA" id="ARBA00022448"/>
    </source>
</evidence>
<feature type="transmembrane region" description="Helical" evidence="6">
    <location>
        <begin position="317"/>
        <end position="336"/>
    </location>
</feature>
<dbReference type="RefSeq" id="WP_040105974.1">
    <property type="nucleotide sequence ID" value="NZ_JABEVU030000001.1"/>
</dbReference>
<proteinExistence type="predicted"/>
<dbReference type="GO" id="GO:0015086">
    <property type="term" value="F:cadmium ion transmembrane transporter activity"/>
    <property type="evidence" value="ECO:0007669"/>
    <property type="project" value="TreeGrafter"/>
</dbReference>
<dbReference type="InterPro" id="IPR001734">
    <property type="entry name" value="Na/solute_symporter"/>
</dbReference>
<dbReference type="PANTHER" id="PTHR11706:SF33">
    <property type="entry name" value="NATURAL RESISTANCE-ASSOCIATED MACROPHAGE PROTEIN 2"/>
    <property type="match status" value="1"/>
</dbReference>
<keyword evidence="4 6" id="KW-1133">Transmembrane helix</keyword>
<evidence type="ECO:0000313" key="7">
    <source>
        <dbReference type="EMBL" id="KIH70516.1"/>
    </source>
</evidence>
<evidence type="ECO:0000256" key="3">
    <source>
        <dbReference type="ARBA" id="ARBA00022692"/>
    </source>
</evidence>
<feature type="transmembrane region" description="Helical" evidence="6">
    <location>
        <begin position="377"/>
        <end position="399"/>
    </location>
</feature>
<dbReference type="Proteomes" id="UP000031546">
    <property type="component" value="Unassembled WGS sequence"/>
</dbReference>
<keyword evidence="5 6" id="KW-0472">Membrane</keyword>
<feature type="transmembrane region" description="Helical" evidence="6">
    <location>
        <begin position="342"/>
        <end position="365"/>
    </location>
</feature>